<reference evidence="1" key="1">
    <citation type="submission" date="2021-03" db="EMBL/GenBank/DDBJ databases">
        <authorList>
            <person name="Tagirdzhanova G."/>
        </authorList>
    </citation>
    <scope>NUCLEOTIDE SEQUENCE</scope>
</reference>
<protein>
    <submittedName>
        <fullName evidence="1">Uncharacterized protein</fullName>
    </submittedName>
</protein>
<comment type="caution">
    <text evidence="1">The sequence shown here is derived from an EMBL/GenBank/DDBJ whole genome shotgun (WGS) entry which is preliminary data.</text>
</comment>
<gene>
    <name evidence="1" type="ORF">HETSPECPRED_010352</name>
</gene>
<evidence type="ECO:0000313" key="1">
    <source>
        <dbReference type="EMBL" id="CAF9936500.1"/>
    </source>
</evidence>
<dbReference type="Proteomes" id="UP000664521">
    <property type="component" value="Unassembled WGS sequence"/>
</dbReference>
<organism evidence="1 2">
    <name type="scientific">Heterodermia speciosa</name>
    <dbReference type="NCBI Taxonomy" id="116794"/>
    <lineage>
        <taxon>Eukaryota</taxon>
        <taxon>Fungi</taxon>
        <taxon>Dikarya</taxon>
        <taxon>Ascomycota</taxon>
        <taxon>Pezizomycotina</taxon>
        <taxon>Lecanoromycetes</taxon>
        <taxon>OSLEUM clade</taxon>
        <taxon>Lecanoromycetidae</taxon>
        <taxon>Caliciales</taxon>
        <taxon>Physciaceae</taxon>
        <taxon>Heterodermia</taxon>
    </lineage>
</organism>
<evidence type="ECO:0000313" key="2">
    <source>
        <dbReference type="Proteomes" id="UP000664521"/>
    </source>
</evidence>
<sequence length="211" mass="24234">MSTPSPVPLSTSLSPYGDLGLLSPAIRTRIYALVFSSGSTALARTSKALYTDTWVALHRYGVYRVHVSTDPEHWNEAYMPREYLKPIQNVDIRITLPKLLGPYSYRAESQWGSIDEPFKILHRQFQHIEKPKSCRVQFTRPCSEALFDQTLKAIAFLGQFERVDVELVNFPRLIDDSNNYIRLDLFRKGGSRKKPKVTLVQVDRDAYHQST</sequence>
<proteinExistence type="predicted"/>
<dbReference type="EMBL" id="CAJPDS010000092">
    <property type="protein sequence ID" value="CAF9936500.1"/>
    <property type="molecule type" value="Genomic_DNA"/>
</dbReference>
<keyword evidence="2" id="KW-1185">Reference proteome</keyword>
<dbReference type="AlphaFoldDB" id="A0A8H3IZE8"/>
<name>A0A8H3IZE8_9LECA</name>
<accession>A0A8H3IZE8</accession>